<dbReference type="Proteomes" id="UP000299102">
    <property type="component" value="Unassembled WGS sequence"/>
</dbReference>
<evidence type="ECO:0000313" key="2">
    <source>
        <dbReference type="EMBL" id="GBP35904.1"/>
    </source>
</evidence>
<dbReference type="AlphaFoldDB" id="A0A4C1VD81"/>
<proteinExistence type="predicted"/>
<reference evidence="2 3" key="1">
    <citation type="journal article" date="2019" name="Commun. Biol.">
        <title>The bagworm genome reveals a unique fibroin gene that provides high tensile strength.</title>
        <authorList>
            <person name="Kono N."/>
            <person name="Nakamura H."/>
            <person name="Ohtoshi R."/>
            <person name="Tomita M."/>
            <person name="Numata K."/>
            <person name="Arakawa K."/>
        </authorList>
    </citation>
    <scope>NUCLEOTIDE SEQUENCE [LARGE SCALE GENOMIC DNA]</scope>
</reference>
<sequence>MFGQTASAGVVDRGTTGRAVISASAKRIIGRPRGAYVVSRLALPPAAPRYNSPKTLVKCGPVATYNVRAKHNDSSKTNYDATAEVVTYRSNVASHTSSPRHFDVRVRPPAAASAGRLTKQNARGDLFNHVHL</sequence>
<dbReference type="EMBL" id="BGZK01000311">
    <property type="protein sequence ID" value="GBP35904.1"/>
    <property type="molecule type" value="Genomic_DNA"/>
</dbReference>
<gene>
    <name evidence="2" type="ORF">EVAR_23153_1</name>
</gene>
<evidence type="ECO:0000313" key="3">
    <source>
        <dbReference type="Proteomes" id="UP000299102"/>
    </source>
</evidence>
<comment type="caution">
    <text evidence="2">The sequence shown here is derived from an EMBL/GenBank/DDBJ whole genome shotgun (WGS) entry which is preliminary data.</text>
</comment>
<protein>
    <submittedName>
        <fullName evidence="2">Uncharacterized protein</fullName>
    </submittedName>
</protein>
<evidence type="ECO:0000256" key="1">
    <source>
        <dbReference type="SAM" id="MobiDB-lite"/>
    </source>
</evidence>
<feature type="region of interest" description="Disordered" evidence="1">
    <location>
        <begin position="110"/>
        <end position="132"/>
    </location>
</feature>
<organism evidence="2 3">
    <name type="scientific">Eumeta variegata</name>
    <name type="common">Bagworm moth</name>
    <name type="synonym">Eumeta japonica</name>
    <dbReference type="NCBI Taxonomy" id="151549"/>
    <lineage>
        <taxon>Eukaryota</taxon>
        <taxon>Metazoa</taxon>
        <taxon>Ecdysozoa</taxon>
        <taxon>Arthropoda</taxon>
        <taxon>Hexapoda</taxon>
        <taxon>Insecta</taxon>
        <taxon>Pterygota</taxon>
        <taxon>Neoptera</taxon>
        <taxon>Endopterygota</taxon>
        <taxon>Lepidoptera</taxon>
        <taxon>Glossata</taxon>
        <taxon>Ditrysia</taxon>
        <taxon>Tineoidea</taxon>
        <taxon>Psychidae</taxon>
        <taxon>Oiketicinae</taxon>
        <taxon>Eumeta</taxon>
    </lineage>
</organism>
<keyword evidence="3" id="KW-1185">Reference proteome</keyword>
<accession>A0A4C1VD81</accession>
<name>A0A4C1VD81_EUMVA</name>